<dbReference type="Proteomes" id="UP000007305">
    <property type="component" value="Chromosome 5"/>
</dbReference>
<protein>
    <recommendedName>
        <fullName evidence="1">MACPF domain-containing protein</fullName>
    </recommendedName>
</protein>
<reference evidence="3" key="1">
    <citation type="journal article" date="2009" name="Science">
        <title>The B73 maize genome: complexity, diversity, and dynamics.</title>
        <authorList>
            <person name="Schnable P.S."/>
            <person name="Ware D."/>
            <person name="Fulton R.S."/>
            <person name="Stein J.C."/>
            <person name="Wei F."/>
            <person name="Pasternak S."/>
            <person name="Liang C."/>
            <person name="Zhang J."/>
            <person name="Fulton L."/>
            <person name="Graves T.A."/>
            <person name="Minx P."/>
            <person name="Reily A.D."/>
            <person name="Courtney L."/>
            <person name="Kruchowski S.S."/>
            <person name="Tomlinson C."/>
            <person name="Strong C."/>
            <person name="Delehaunty K."/>
            <person name="Fronick C."/>
            <person name="Courtney B."/>
            <person name="Rock S.M."/>
            <person name="Belter E."/>
            <person name="Du F."/>
            <person name="Kim K."/>
            <person name="Abbott R.M."/>
            <person name="Cotton M."/>
            <person name="Levy A."/>
            <person name="Marchetto P."/>
            <person name="Ochoa K."/>
            <person name="Jackson S.M."/>
            <person name="Gillam B."/>
            <person name="Chen W."/>
            <person name="Yan L."/>
            <person name="Higginbotham J."/>
            <person name="Cardenas M."/>
            <person name="Waligorski J."/>
            <person name="Applebaum E."/>
            <person name="Phelps L."/>
            <person name="Falcone J."/>
            <person name="Kanchi K."/>
            <person name="Thane T."/>
            <person name="Scimone A."/>
            <person name="Thane N."/>
            <person name="Henke J."/>
            <person name="Wang T."/>
            <person name="Ruppert J."/>
            <person name="Shah N."/>
            <person name="Rotter K."/>
            <person name="Hodges J."/>
            <person name="Ingenthron E."/>
            <person name="Cordes M."/>
            <person name="Kohlberg S."/>
            <person name="Sgro J."/>
            <person name="Delgado B."/>
            <person name="Mead K."/>
            <person name="Chinwalla A."/>
            <person name="Leonard S."/>
            <person name="Crouse K."/>
            <person name="Collura K."/>
            <person name="Kudrna D."/>
            <person name="Currie J."/>
            <person name="He R."/>
            <person name="Angelova A."/>
            <person name="Rajasekar S."/>
            <person name="Mueller T."/>
            <person name="Lomeli R."/>
            <person name="Scara G."/>
            <person name="Ko A."/>
            <person name="Delaney K."/>
            <person name="Wissotski M."/>
            <person name="Lopez G."/>
            <person name="Campos D."/>
            <person name="Braidotti M."/>
            <person name="Ashley E."/>
            <person name="Golser W."/>
            <person name="Kim H."/>
            <person name="Lee S."/>
            <person name="Lin J."/>
            <person name="Dujmic Z."/>
            <person name="Kim W."/>
            <person name="Talag J."/>
            <person name="Zuccolo A."/>
            <person name="Fan C."/>
            <person name="Sebastian A."/>
            <person name="Kramer M."/>
            <person name="Spiegel L."/>
            <person name="Nascimento L."/>
            <person name="Zutavern T."/>
            <person name="Miller B."/>
            <person name="Ambroise C."/>
            <person name="Muller S."/>
            <person name="Spooner W."/>
            <person name="Narechania A."/>
            <person name="Ren L."/>
            <person name="Wei S."/>
            <person name="Kumari S."/>
            <person name="Faga B."/>
            <person name="Levy M.J."/>
            <person name="McMahan L."/>
            <person name="Van Buren P."/>
            <person name="Vaughn M.W."/>
            <person name="Ying K."/>
            <person name="Yeh C.-T."/>
            <person name="Emrich S.J."/>
            <person name="Jia Y."/>
            <person name="Kalyanaraman A."/>
            <person name="Hsia A.-P."/>
            <person name="Barbazuk W.B."/>
            <person name="Baucom R.S."/>
            <person name="Brutnell T.P."/>
            <person name="Carpita N.C."/>
            <person name="Chaparro C."/>
            <person name="Chia J.-M."/>
            <person name="Deragon J.-M."/>
            <person name="Estill J.C."/>
            <person name="Fu Y."/>
            <person name="Jeddeloh J.A."/>
            <person name="Han Y."/>
            <person name="Lee H."/>
            <person name="Li P."/>
            <person name="Lisch D.R."/>
            <person name="Liu S."/>
            <person name="Liu Z."/>
            <person name="Nagel D.H."/>
            <person name="McCann M.C."/>
            <person name="SanMiguel P."/>
            <person name="Myers A.M."/>
            <person name="Nettleton D."/>
            <person name="Nguyen J."/>
            <person name="Penning B.W."/>
            <person name="Ponnala L."/>
            <person name="Schneider K.L."/>
            <person name="Schwartz D.C."/>
            <person name="Sharma A."/>
            <person name="Soderlund C."/>
            <person name="Springer N.M."/>
            <person name="Sun Q."/>
            <person name="Wang H."/>
            <person name="Waterman M."/>
            <person name="Westerman R."/>
            <person name="Wolfgruber T.K."/>
            <person name="Yang L."/>
            <person name="Yu Y."/>
            <person name="Zhang L."/>
            <person name="Zhou S."/>
            <person name="Zhu Q."/>
            <person name="Bennetzen J.L."/>
            <person name="Dawe R.K."/>
            <person name="Jiang J."/>
            <person name="Jiang N."/>
            <person name="Presting G.G."/>
            <person name="Wessler S.R."/>
            <person name="Aluru S."/>
            <person name="Martienssen R.A."/>
            <person name="Clifton S.W."/>
            <person name="McCombie W.R."/>
            <person name="Wing R.A."/>
            <person name="Wilson R.K."/>
        </authorList>
    </citation>
    <scope>NUCLEOTIDE SEQUENCE [LARGE SCALE GENOMIC DNA]</scope>
    <source>
        <strain evidence="3">cv. B73</strain>
    </source>
</reference>
<feature type="domain" description="MACPF" evidence="1">
    <location>
        <begin position="1"/>
        <end position="332"/>
    </location>
</feature>
<dbReference type="GO" id="GO:2000031">
    <property type="term" value="P:regulation of salicylic acid mediated signaling pathway"/>
    <property type="evidence" value="ECO:0007669"/>
    <property type="project" value="InterPro"/>
</dbReference>
<dbReference type="Gramene" id="Zm00001eb253880_T001">
    <property type="protein sequence ID" value="Zm00001eb253880_P001"/>
    <property type="gene ID" value="Zm00001eb253880"/>
</dbReference>
<dbReference type="PANTHER" id="PTHR33199">
    <property type="entry name" value="MACPF DOMAIN-CONTAINING PROTEIN CAD1"/>
    <property type="match status" value="1"/>
</dbReference>
<gene>
    <name evidence="2" type="primary">LOC103627695</name>
</gene>
<dbReference type="PROSITE" id="PS51412">
    <property type="entry name" value="MACPF_2"/>
    <property type="match status" value="1"/>
</dbReference>
<dbReference type="GO" id="GO:0012501">
    <property type="term" value="P:programmed cell death"/>
    <property type="evidence" value="ECO:0007669"/>
    <property type="project" value="InterPro"/>
</dbReference>
<dbReference type="OrthoDB" id="1366754at2759"/>
<dbReference type="InterPro" id="IPR044663">
    <property type="entry name" value="CAD1/NSL1-like"/>
</dbReference>
<dbReference type="EnsemblPlants" id="Zm00001eb253880_T001">
    <property type="protein sequence ID" value="Zm00001eb253880_P001"/>
    <property type="gene ID" value="Zm00001eb253880"/>
</dbReference>
<dbReference type="SMART" id="SM00457">
    <property type="entry name" value="MACPF"/>
    <property type="match status" value="1"/>
</dbReference>
<dbReference type="InterPro" id="IPR020864">
    <property type="entry name" value="MACPF"/>
</dbReference>
<dbReference type="GO" id="GO:0006952">
    <property type="term" value="P:defense response"/>
    <property type="evidence" value="ECO:0007669"/>
    <property type="project" value="InterPro"/>
</dbReference>
<keyword evidence="3" id="KW-1185">Reference proteome</keyword>
<name>A0A804PNC0_MAIZE</name>
<organism evidence="2 3">
    <name type="scientific">Zea mays</name>
    <name type="common">Maize</name>
    <dbReference type="NCBI Taxonomy" id="4577"/>
    <lineage>
        <taxon>Eukaryota</taxon>
        <taxon>Viridiplantae</taxon>
        <taxon>Streptophyta</taxon>
        <taxon>Embryophyta</taxon>
        <taxon>Tracheophyta</taxon>
        <taxon>Spermatophyta</taxon>
        <taxon>Magnoliopsida</taxon>
        <taxon>Liliopsida</taxon>
        <taxon>Poales</taxon>
        <taxon>Poaceae</taxon>
        <taxon>PACMAD clade</taxon>
        <taxon>Panicoideae</taxon>
        <taxon>Andropogonodae</taxon>
        <taxon>Andropogoneae</taxon>
        <taxon>Tripsacinae</taxon>
        <taxon>Zea</taxon>
    </lineage>
</organism>
<dbReference type="Pfam" id="PF01823">
    <property type="entry name" value="MACPF"/>
    <property type="match status" value="1"/>
</dbReference>
<accession>A0A804PNC0</accession>
<reference evidence="2" key="3">
    <citation type="submission" date="2021-05" db="UniProtKB">
        <authorList>
            <consortium name="EnsemblPlants"/>
        </authorList>
    </citation>
    <scope>IDENTIFICATION</scope>
    <source>
        <strain evidence="2">cv. B73</strain>
    </source>
</reference>
<evidence type="ECO:0000259" key="1">
    <source>
        <dbReference type="PROSITE" id="PS51412"/>
    </source>
</evidence>
<evidence type="ECO:0000313" key="3">
    <source>
        <dbReference type="Proteomes" id="UP000007305"/>
    </source>
</evidence>
<sequence>MAVAAAEKAVRCLGRGFDMTCDMRLKYCKHAGGCLVDRGGVETAPLAVPGVGTIGGVPVDVKCGKGDRVRIKSGVLEFNKMSELFNQRSSVEGKIPSGLFNACFDLDSGAWAQDAAATKCLAMDGYFISLFDLRLDRRPLALADRVLRDAPAAWDPAAIARFIDKYGTHVVVGLSVGGQDVVYVKQDGSSALPPAEIKEHLDRLGDQLFTGACAMPPLRCKSKDKLKMPEAFNVFDAQLVAQQRLQAAGMITTLVSSKEGVTVIYSKRGGDTTAGSHSEWLLTVPATPDVISIEAVPITSLLKGVPGAGYLSHAINLYLRCKYNLSDPSVSIECLVVLSCITRCGRRRSASCPSARAPTGSRAPARRFISARSVPSSMSAQHRSGIYLYPMLVFLSEMACMITDRTKCRRLSLSCRSLGCGCTWRARNTTG</sequence>
<proteinExistence type="predicted"/>
<dbReference type="AlphaFoldDB" id="A0A804PNC0"/>
<dbReference type="PANTHER" id="PTHR33199:SF4">
    <property type="entry name" value="OS02G0736300 PROTEIN"/>
    <property type="match status" value="1"/>
</dbReference>
<reference evidence="2" key="2">
    <citation type="submission" date="2019-07" db="EMBL/GenBank/DDBJ databases">
        <authorList>
            <person name="Seetharam A."/>
            <person name="Woodhouse M."/>
            <person name="Cannon E."/>
        </authorList>
    </citation>
    <scope>NUCLEOTIDE SEQUENCE [LARGE SCALE GENOMIC DNA]</scope>
    <source>
        <strain evidence="2">cv. B73</strain>
    </source>
</reference>
<evidence type="ECO:0000313" key="2">
    <source>
        <dbReference type="EnsemblPlants" id="Zm00001eb253880_P001"/>
    </source>
</evidence>